<evidence type="ECO:0000313" key="2">
    <source>
        <dbReference type="Proteomes" id="UP001432059"/>
    </source>
</evidence>
<keyword evidence="1" id="KW-0614">Plasmid</keyword>
<dbReference type="EMBL" id="CP136427">
    <property type="protein sequence ID" value="WOC53132.1"/>
    <property type="molecule type" value="Genomic_DNA"/>
</dbReference>
<accession>A0AAU0F4R8</accession>
<reference evidence="1" key="1">
    <citation type="submission" date="2023-10" db="EMBL/GenBank/DDBJ databases">
        <title>Characterization and whole genome sequencing of a novel strain of Bergeyella porcorum QD2021 isolated from pig.</title>
        <authorList>
            <person name="Liu G."/>
            <person name="Chen C."/>
            <person name="Han X."/>
        </authorList>
    </citation>
    <scope>NUCLEOTIDE SEQUENCE</scope>
    <source>
        <strain evidence="1">QD2021</strain>
        <plasmid evidence="1">pQD2021</plasmid>
    </source>
</reference>
<geneLocation type="plasmid" evidence="1 2">
    <name>pQD2021</name>
</geneLocation>
<gene>
    <name evidence="1" type="ORF">BPO_p0049</name>
</gene>
<dbReference type="AlphaFoldDB" id="A0AAU0F4R8"/>
<name>A0AAU0F4R8_9FLAO</name>
<protein>
    <submittedName>
        <fullName evidence="1">Uncharacterized protein</fullName>
    </submittedName>
</protein>
<dbReference type="RefSeq" id="WP_327985448.1">
    <property type="nucleotide sequence ID" value="NZ_CP136427.1"/>
</dbReference>
<dbReference type="KEGG" id="bpor:BPO_p0049"/>
<keyword evidence="2" id="KW-1185">Reference proteome</keyword>
<evidence type="ECO:0000313" key="1">
    <source>
        <dbReference type="EMBL" id="WOC53132.1"/>
    </source>
</evidence>
<sequence>MNKSQELDQRFAFALMAADLDFKVAELAGWGYVDRDVKPGEKYLYSISINLKNNALTPLLVEKGRCYCKS</sequence>
<organism evidence="1 2">
    <name type="scientific">Bergeyella porcorum</name>
    <dbReference type="NCBI Taxonomy" id="1735111"/>
    <lineage>
        <taxon>Bacteria</taxon>
        <taxon>Pseudomonadati</taxon>
        <taxon>Bacteroidota</taxon>
        <taxon>Flavobacteriia</taxon>
        <taxon>Flavobacteriales</taxon>
        <taxon>Weeksellaceae</taxon>
        <taxon>Bergeyella</taxon>
    </lineage>
</organism>
<proteinExistence type="predicted"/>
<dbReference type="Proteomes" id="UP001432059">
    <property type="component" value="Plasmid pQD2021"/>
</dbReference>